<gene>
    <name evidence="2" type="ORF">ACFPMF_21460</name>
</gene>
<dbReference type="InterPro" id="IPR003959">
    <property type="entry name" value="ATPase_AAA_core"/>
</dbReference>
<evidence type="ECO:0000259" key="1">
    <source>
        <dbReference type="Pfam" id="PF13304"/>
    </source>
</evidence>
<dbReference type="Pfam" id="PF13304">
    <property type="entry name" value="AAA_21"/>
    <property type="match status" value="1"/>
</dbReference>
<dbReference type="SUPFAM" id="SSF52540">
    <property type="entry name" value="P-loop containing nucleoside triphosphate hydrolases"/>
    <property type="match status" value="1"/>
</dbReference>
<dbReference type="InterPro" id="IPR051396">
    <property type="entry name" value="Bact_Antivir_Def_Nuclease"/>
</dbReference>
<comment type="caution">
    <text evidence="2">The sequence shown here is derived from an EMBL/GenBank/DDBJ whole genome shotgun (WGS) entry which is preliminary data.</text>
</comment>
<dbReference type="PANTHER" id="PTHR43581:SF2">
    <property type="entry name" value="EXCINUCLEASE ATPASE SUBUNIT"/>
    <property type="match status" value="1"/>
</dbReference>
<feature type="domain" description="ATPase AAA-type core" evidence="1">
    <location>
        <begin position="342"/>
        <end position="421"/>
    </location>
</feature>
<protein>
    <submittedName>
        <fullName evidence="2">AAA family ATPase</fullName>
    </submittedName>
</protein>
<dbReference type="EMBL" id="JBHSMA010000008">
    <property type="protein sequence ID" value="MFC5411906.1"/>
    <property type="molecule type" value="Genomic_DNA"/>
</dbReference>
<proteinExistence type="predicted"/>
<name>A0ABW0IF61_9BACT</name>
<organism evidence="2 3">
    <name type="scientific">Larkinella bovis</name>
    <dbReference type="NCBI Taxonomy" id="683041"/>
    <lineage>
        <taxon>Bacteria</taxon>
        <taxon>Pseudomonadati</taxon>
        <taxon>Bacteroidota</taxon>
        <taxon>Cytophagia</taxon>
        <taxon>Cytophagales</taxon>
        <taxon>Spirosomataceae</taxon>
        <taxon>Larkinella</taxon>
    </lineage>
</organism>
<dbReference type="Gene3D" id="3.40.50.300">
    <property type="entry name" value="P-loop containing nucleotide triphosphate hydrolases"/>
    <property type="match status" value="1"/>
</dbReference>
<reference evidence="3" key="1">
    <citation type="journal article" date="2019" name="Int. J. Syst. Evol. Microbiol.">
        <title>The Global Catalogue of Microorganisms (GCM) 10K type strain sequencing project: providing services to taxonomists for standard genome sequencing and annotation.</title>
        <authorList>
            <consortium name="The Broad Institute Genomics Platform"/>
            <consortium name="The Broad Institute Genome Sequencing Center for Infectious Disease"/>
            <person name="Wu L."/>
            <person name="Ma J."/>
        </authorList>
    </citation>
    <scope>NUCLEOTIDE SEQUENCE [LARGE SCALE GENOMIC DNA]</scope>
    <source>
        <strain evidence="3">CCUG 55250</strain>
    </source>
</reference>
<dbReference type="RefSeq" id="WP_379848874.1">
    <property type="nucleotide sequence ID" value="NZ_JBHSMA010000008.1"/>
</dbReference>
<sequence length="511" mass="58154">MNSSTEIIFYIRERSNQVSENDKNIIVLIHDLWDDWFTYSTLYNIFYFNHYGEKKRLGSIKIGQKGMGVSQRKPNLPEIFTSLSSDFFSLGQDVSYYEELNELGEDLRDNILSSLNDISFNQDIYISALEENVTKISLLRDVSQRSVEGQFRRLAQGNAVLTSYKFQFIVPSQSKSEIPNMVLDFNVEPKSNPPTNIHVIIGRNGVGKTHLFNNMILALLNENQKNTKSGYFSSDEDEKRLFANLVSVSFSAFDEMSPINEKRDKVNNINYSYIGLKRQSSGNKMLPPKSPTILKNEFVKSVEKCRLGSKNLRWLRALEMLEADPNFKEAEISKIALISIFEDFKDYSSNIFSKLSSGHKIILLTITRLVETVEERSLVILDEPEAYLHPPLLNAFIRALSDLLIQRNAVAIIGTHSPVVLQEVPKSCVWKLRRIGNNAIGERLDIESFGENVGLLTQEVFGLEVTDSGFHKILRKLADSNDTYQEAILELNNQLGLEGKSILRNLISTKK</sequence>
<accession>A0ABW0IF61</accession>
<keyword evidence="3" id="KW-1185">Reference proteome</keyword>
<dbReference type="Proteomes" id="UP001596106">
    <property type="component" value="Unassembled WGS sequence"/>
</dbReference>
<dbReference type="PANTHER" id="PTHR43581">
    <property type="entry name" value="ATP/GTP PHOSPHATASE"/>
    <property type="match status" value="1"/>
</dbReference>
<dbReference type="InterPro" id="IPR027417">
    <property type="entry name" value="P-loop_NTPase"/>
</dbReference>
<evidence type="ECO:0000313" key="2">
    <source>
        <dbReference type="EMBL" id="MFC5411906.1"/>
    </source>
</evidence>
<evidence type="ECO:0000313" key="3">
    <source>
        <dbReference type="Proteomes" id="UP001596106"/>
    </source>
</evidence>